<dbReference type="SUPFAM" id="SSF55681">
    <property type="entry name" value="Class II aaRS and biotin synthetases"/>
    <property type="match status" value="1"/>
</dbReference>
<evidence type="ECO:0000256" key="3">
    <source>
        <dbReference type="ARBA" id="ARBA00012367"/>
    </source>
</evidence>
<dbReference type="InterPro" id="IPR004143">
    <property type="entry name" value="BPL_LPL_catalytic"/>
</dbReference>
<dbReference type="SUPFAM" id="SSF82649">
    <property type="entry name" value="SufE/NifU"/>
    <property type="match status" value="1"/>
</dbReference>
<dbReference type="PATRIC" id="fig|476272.21.peg.3630"/>
<evidence type="ECO:0000256" key="4">
    <source>
        <dbReference type="ARBA" id="ARBA00022598"/>
    </source>
</evidence>
<comment type="catalytic activity">
    <reaction evidence="7">
        <text>L-lysyl-[lipoyl-carrier protein] + (R)-lipoate + ATP = N(6)-[(R)-lipoyl]-L-lysyl-[lipoyl-carrier protein] + AMP + diphosphate + H(+)</text>
        <dbReference type="Rhea" id="RHEA:49288"/>
        <dbReference type="Rhea" id="RHEA-COMP:10500"/>
        <dbReference type="Rhea" id="RHEA-COMP:10502"/>
        <dbReference type="ChEBI" id="CHEBI:15378"/>
        <dbReference type="ChEBI" id="CHEBI:29969"/>
        <dbReference type="ChEBI" id="CHEBI:30616"/>
        <dbReference type="ChEBI" id="CHEBI:33019"/>
        <dbReference type="ChEBI" id="CHEBI:83088"/>
        <dbReference type="ChEBI" id="CHEBI:83099"/>
        <dbReference type="ChEBI" id="CHEBI:456215"/>
        <dbReference type="EC" id="6.3.1.20"/>
    </reaction>
</comment>
<dbReference type="InterPro" id="IPR019491">
    <property type="entry name" value="Lipoate_protein_ligase_C"/>
</dbReference>
<reference evidence="9 10" key="2">
    <citation type="submission" date="2009-02" db="EMBL/GenBank/DDBJ databases">
        <title>Draft genome sequence of Blautia hydrogenotrophica DSM 10507 (Ruminococcus hydrogenotrophicus DSM 10507).</title>
        <authorList>
            <person name="Sudarsanam P."/>
            <person name="Ley R."/>
            <person name="Guruge J."/>
            <person name="Turnbaugh P.J."/>
            <person name="Mahowald M."/>
            <person name="Liep D."/>
            <person name="Gordon J."/>
        </authorList>
    </citation>
    <scope>NUCLEOTIDE SEQUENCE [LARGE SCALE GENOMIC DNA]</scope>
    <source>
        <strain evidence="10">DSM 10507 / JCM 14656 / S5a33</strain>
    </source>
</reference>
<sequence>MGSWPRSFPQFGRKEPFLIQINNSSTNPFLNLALEEYLLKQKDLKEKILILWRNEPAVVIGKNQNAYGEINLPFVEKNQIHVVRRMSGGGAVYHDLGNLNFTILEQEDHRQNQMRVFSAPIIRCLRKYGIRAEFSGRNDILVEGEKVSGSAQYFWKNRVLCHGTLLYATDLKKLSNSLKVDKRKIRAKGIASVRSRIENIETFMAKKISLEEFAEVLAETFFEEVGEKRCVVDLSEKDHEKIAALKKAKYETWQWNFGQSPAIDQVREERVRAGQIAVAVKAEGGIIKSFKITGDFFERNPIEVLEERLTGQRFEKKEIEAVLRTIPVSEYIFDLSNEELIQILFS</sequence>
<dbReference type="InterPro" id="IPR004562">
    <property type="entry name" value="LipoylTrfase_LipoateP_Ligase"/>
</dbReference>
<dbReference type="HOGENOM" id="CLU_022986_0_2_9"/>
<organism evidence="9 10">
    <name type="scientific">Blautia hydrogenotrophica (strain DSM 10507 / JCM 14656 / S5a33)</name>
    <name type="common">Ruminococcus hydrogenotrophicus</name>
    <dbReference type="NCBI Taxonomy" id="476272"/>
    <lineage>
        <taxon>Bacteria</taxon>
        <taxon>Bacillati</taxon>
        <taxon>Bacillota</taxon>
        <taxon>Clostridia</taxon>
        <taxon>Lachnospirales</taxon>
        <taxon>Lachnospiraceae</taxon>
        <taxon>Blautia</taxon>
    </lineage>
</organism>
<dbReference type="GO" id="GO:0005737">
    <property type="term" value="C:cytoplasm"/>
    <property type="evidence" value="ECO:0007669"/>
    <property type="project" value="TreeGrafter"/>
</dbReference>
<dbReference type="Proteomes" id="UP000003100">
    <property type="component" value="Unassembled WGS sequence"/>
</dbReference>
<reference evidence="9 10" key="1">
    <citation type="submission" date="2009-01" db="EMBL/GenBank/DDBJ databases">
        <authorList>
            <person name="Fulton L."/>
            <person name="Clifton S."/>
            <person name="Fulton B."/>
            <person name="Xu J."/>
            <person name="Minx P."/>
            <person name="Pepin K.H."/>
            <person name="Johnson M."/>
            <person name="Bhonagiri V."/>
            <person name="Nash W.E."/>
            <person name="Mardis E.R."/>
            <person name="Wilson R.K."/>
        </authorList>
    </citation>
    <scope>NUCLEOTIDE SEQUENCE [LARGE SCALE GENOMIC DNA]</scope>
    <source>
        <strain evidence="10">DSM 10507 / JCM 14656 / S5a33</strain>
    </source>
</reference>
<keyword evidence="6" id="KW-0067">ATP-binding</keyword>
<evidence type="ECO:0000313" key="9">
    <source>
        <dbReference type="EMBL" id="EEG50459.1"/>
    </source>
</evidence>
<comment type="pathway">
    <text evidence="2">Protein modification; protein lipoylation via exogenous pathway; protein N(6)-(lipoyl)lysine from lipoate: step 1/2.</text>
</comment>
<dbReference type="PANTHER" id="PTHR12561:SF3">
    <property type="entry name" value="LIPOYLTRANSFERASE 1, MITOCHONDRIAL"/>
    <property type="match status" value="1"/>
</dbReference>
<dbReference type="GO" id="GO:0005524">
    <property type="term" value="F:ATP binding"/>
    <property type="evidence" value="ECO:0007669"/>
    <property type="project" value="UniProtKB-KW"/>
</dbReference>
<keyword evidence="4" id="KW-0436">Ligase</keyword>
<dbReference type="InterPro" id="IPR045864">
    <property type="entry name" value="aa-tRNA-synth_II/BPL/LPL"/>
</dbReference>
<dbReference type="EMBL" id="ACBZ01000023">
    <property type="protein sequence ID" value="EEG50459.1"/>
    <property type="molecule type" value="Genomic_DNA"/>
</dbReference>
<evidence type="ECO:0000259" key="8">
    <source>
        <dbReference type="PROSITE" id="PS51733"/>
    </source>
</evidence>
<dbReference type="RefSeq" id="WP_005945979.1">
    <property type="nucleotide sequence ID" value="NZ_GG657679.1"/>
</dbReference>
<evidence type="ECO:0000256" key="2">
    <source>
        <dbReference type="ARBA" id="ARBA00005124"/>
    </source>
</evidence>
<dbReference type="Pfam" id="PF10437">
    <property type="entry name" value="Lip_prot_lig_C"/>
    <property type="match status" value="1"/>
</dbReference>
<evidence type="ECO:0000256" key="5">
    <source>
        <dbReference type="ARBA" id="ARBA00022741"/>
    </source>
</evidence>
<comment type="pathway">
    <text evidence="1">Protein modification; protein lipoylation via exogenous pathway; protein N(6)-(lipoyl)lysine from lipoate: step 2/2.</text>
</comment>
<dbReference type="CDD" id="cd16443">
    <property type="entry name" value="LplA"/>
    <property type="match status" value="1"/>
</dbReference>
<dbReference type="AlphaFoldDB" id="C0CIG1"/>
<dbReference type="NCBIfam" id="TIGR00545">
    <property type="entry name" value="lipoyltrans"/>
    <property type="match status" value="1"/>
</dbReference>
<dbReference type="GO" id="GO:0009249">
    <property type="term" value="P:protein lipoylation"/>
    <property type="evidence" value="ECO:0007669"/>
    <property type="project" value="InterPro"/>
</dbReference>
<dbReference type="GO" id="GO:0017118">
    <property type="term" value="F:lipoyltransferase activity"/>
    <property type="evidence" value="ECO:0007669"/>
    <property type="project" value="TreeGrafter"/>
</dbReference>
<dbReference type="PROSITE" id="PS51733">
    <property type="entry name" value="BPL_LPL_CATALYTIC"/>
    <property type="match status" value="1"/>
</dbReference>
<evidence type="ECO:0000313" key="10">
    <source>
        <dbReference type="Proteomes" id="UP000003100"/>
    </source>
</evidence>
<keyword evidence="5" id="KW-0547">Nucleotide-binding</keyword>
<evidence type="ECO:0000256" key="7">
    <source>
        <dbReference type="ARBA" id="ARBA00048037"/>
    </source>
</evidence>
<evidence type="ECO:0000256" key="1">
    <source>
        <dbReference type="ARBA" id="ARBA00005085"/>
    </source>
</evidence>
<dbReference type="Gene3D" id="3.30.390.50">
    <property type="entry name" value="CO dehydrogenase flavoprotein, C-terminal domain"/>
    <property type="match status" value="1"/>
</dbReference>
<dbReference type="Gene3D" id="3.30.930.10">
    <property type="entry name" value="Bira Bifunctional Protein, Domain 2"/>
    <property type="match status" value="1"/>
</dbReference>
<dbReference type="PANTHER" id="PTHR12561">
    <property type="entry name" value="LIPOATE-PROTEIN LIGASE"/>
    <property type="match status" value="1"/>
</dbReference>
<name>C0CIG1_BLAHS</name>
<protein>
    <recommendedName>
        <fullName evidence="3">lipoate--protein ligase</fullName>
        <ecNumber evidence="3">6.3.1.20</ecNumber>
    </recommendedName>
</protein>
<dbReference type="GO" id="GO:0016979">
    <property type="term" value="F:lipoate-protein ligase activity"/>
    <property type="evidence" value="ECO:0007669"/>
    <property type="project" value="UniProtKB-EC"/>
</dbReference>
<proteinExistence type="predicted"/>
<gene>
    <name evidence="9" type="ORF">RUMHYD_00625</name>
</gene>
<dbReference type="EC" id="6.3.1.20" evidence="3"/>
<dbReference type="UniPathway" id="UPA00537">
    <property type="reaction ID" value="UER00594"/>
</dbReference>
<feature type="domain" description="BPL/LPL catalytic" evidence="8">
    <location>
        <begin position="43"/>
        <end position="229"/>
    </location>
</feature>
<dbReference type="FunFam" id="3.30.930.10:FF:000072">
    <property type="entry name" value="Lipoate--protein ligase"/>
    <property type="match status" value="1"/>
</dbReference>
<evidence type="ECO:0000256" key="6">
    <source>
        <dbReference type="ARBA" id="ARBA00022840"/>
    </source>
</evidence>
<accession>C0CIG1</accession>
<dbReference type="Pfam" id="PF21948">
    <property type="entry name" value="LplA-B_cat"/>
    <property type="match status" value="1"/>
</dbReference>
<dbReference type="eggNOG" id="COG0095">
    <property type="taxonomic scope" value="Bacteria"/>
</dbReference>
<keyword evidence="10" id="KW-1185">Reference proteome</keyword>